<protein>
    <submittedName>
        <fullName evidence="1">Uncharacterized protein</fullName>
    </submittedName>
</protein>
<accession>A0A9D5CT11</accession>
<dbReference type="PANTHER" id="PTHR37216">
    <property type="entry name" value="EXPRESSED PROTEIN"/>
    <property type="match status" value="1"/>
</dbReference>
<dbReference type="OrthoDB" id="785636at2759"/>
<evidence type="ECO:0000313" key="1">
    <source>
        <dbReference type="EMBL" id="KAJ0977982.1"/>
    </source>
</evidence>
<proteinExistence type="predicted"/>
<dbReference type="AlphaFoldDB" id="A0A9D5CT11"/>
<dbReference type="Pfam" id="PF25284">
    <property type="entry name" value="DUF7874"/>
    <property type="match status" value="1"/>
</dbReference>
<evidence type="ECO:0000313" key="2">
    <source>
        <dbReference type="Proteomes" id="UP001085076"/>
    </source>
</evidence>
<gene>
    <name evidence="1" type="ORF">J5N97_013456</name>
</gene>
<dbReference type="InterPro" id="IPR057196">
    <property type="entry name" value="DUF7874"/>
</dbReference>
<dbReference type="PANTHER" id="PTHR37216:SF1">
    <property type="entry name" value="EXPRESSED PROTEIN"/>
    <property type="match status" value="1"/>
</dbReference>
<name>A0A9D5CT11_9LILI</name>
<sequence>MQYQIPDKKKLNDAFNEIHKQSDRELTKEEFANIIGKVITAESLFFGAAAKGTVLKIFGVPILATLAKRMLPGPTAFISEDVFIPAVTSGTVYILAKTNKL</sequence>
<reference evidence="1" key="1">
    <citation type="submission" date="2021-03" db="EMBL/GenBank/DDBJ databases">
        <authorList>
            <person name="Li Z."/>
            <person name="Yang C."/>
        </authorList>
    </citation>
    <scope>NUCLEOTIDE SEQUENCE</scope>
    <source>
        <strain evidence="1">Dzin_1.0</strain>
        <tissue evidence="1">Leaf</tissue>
    </source>
</reference>
<comment type="caution">
    <text evidence="1">The sequence shown here is derived from an EMBL/GenBank/DDBJ whole genome shotgun (WGS) entry which is preliminary data.</text>
</comment>
<reference evidence="1" key="2">
    <citation type="journal article" date="2022" name="Hortic Res">
        <title>The genome of Dioscorea zingiberensis sheds light on the biosynthesis, origin and evolution of the medicinally important diosgenin saponins.</title>
        <authorList>
            <person name="Li Y."/>
            <person name="Tan C."/>
            <person name="Li Z."/>
            <person name="Guo J."/>
            <person name="Li S."/>
            <person name="Chen X."/>
            <person name="Wang C."/>
            <person name="Dai X."/>
            <person name="Yang H."/>
            <person name="Song W."/>
            <person name="Hou L."/>
            <person name="Xu J."/>
            <person name="Tong Z."/>
            <person name="Xu A."/>
            <person name="Yuan X."/>
            <person name="Wang W."/>
            <person name="Yang Q."/>
            <person name="Chen L."/>
            <person name="Sun Z."/>
            <person name="Wang K."/>
            <person name="Pan B."/>
            <person name="Chen J."/>
            <person name="Bao Y."/>
            <person name="Liu F."/>
            <person name="Qi X."/>
            <person name="Gang D.R."/>
            <person name="Wen J."/>
            <person name="Li J."/>
        </authorList>
    </citation>
    <scope>NUCLEOTIDE SEQUENCE</scope>
    <source>
        <strain evidence="1">Dzin_1.0</strain>
    </source>
</reference>
<keyword evidence="2" id="KW-1185">Reference proteome</keyword>
<dbReference type="EMBL" id="JAGGNH010000003">
    <property type="protein sequence ID" value="KAJ0977982.1"/>
    <property type="molecule type" value="Genomic_DNA"/>
</dbReference>
<dbReference type="Proteomes" id="UP001085076">
    <property type="component" value="Miscellaneous, Linkage group lg03"/>
</dbReference>
<organism evidence="1 2">
    <name type="scientific">Dioscorea zingiberensis</name>
    <dbReference type="NCBI Taxonomy" id="325984"/>
    <lineage>
        <taxon>Eukaryota</taxon>
        <taxon>Viridiplantae</taxon>
        <taxon>Streptophyta</taxon>
        <taxon>Embryophyta</taxon>
        <taxon>Tracheophyta</taxon>
        <taxon>Spermatophyta</taxon>
        <taxon>Magnoliopsida</taxon>
        <taxon>Liliopsida</taxon>
        <taxon>Dioscoreales</taxon>
        <taxon>Dioscoreaceae</taxon>
        <taxon>Dioscorea</taxon>
    </lineage>
</organism>